<dbReference type="GO" id="GO:0019171">
    <property type="term" value="F:(3R)-hydroxyacyl-[acyl-carrier-protein] dehydratase activity"/>
    <property type="evidence" value="ECO:0007669"/>
    <property type="project" value="TreeGrafter"/>
</dbReference>
<evidence type="ECO:0000313" key="2">
    <source>
        <dbReference type="EMBL" id="OWS70477.1"/>
    </source>
</evidence>
<dbReference type="Proteomes" id="UP000197528">
    <property type="component" value="Unassembled WGS sequence"/>
</dbReference>
<dbReference type="RefSeq" id="WP_088525019.1">
    <property type="nucleotide sequence ID" value="NZ_NGUP01000002.1"/>
</dbReference>
<organism evidence="2 3">
    <name type="scientific">Polynucleobacter campilacus</name>
    <dbReference type="NCBI Taxonomy" id="1743163"/>
    <lineage>
        <taxon>Bacteria</taxon>
        <taxon>Pseudomonadati</taxon>
        <taxon>Pseudomonadota</taxon>
        <taxon>Betaproteobacteria</taxon>
        <taxon>Burkholderiales</taxon>
        <taxon>Burkholderiaceae</taxon>
        <taxon>Polynucleobacter</taxon>
    </lineage>
</organism>
<accession>A0A254Q6E3</accession>
<dbReference type="Gene3D" id="3.10.129.10">
    <property type="entry name" value="Hotdog Thioesterase"/>
    <property type="match status" value="2"/>
</dbReference>
<dbReference type="PANTHER" id="PTHR28152">
    <property type="entry name" value="HYDROXYACYL-THIOESTER DEHYDRATASE TYPE 2, MITOCHONDRIAL"/>
    <property type="match status" value="1"/>
</dbReference>
<dbReference type="SUPFAM" id="SSF54637">
    <property type="entry name" value="Thioesterase/thiol ester dehydrase-isomerase"/>
    <property type="match status" value="1"/>
</dbReference>
<keyword evidence="3" id="KW-1185">Reference proteome</keyword>
<protein>
    <submittedName>
        <fullName evidence="2">Acyl-CoA dehydrogenase</fullName>
    </submittedName>
</protein>
<dbReference type="OrthoDB" id="7183822at2"/>
<reference evidence="2 3" key="1">
    <citation type="submission" date="2017-05" db="EMBL/GenBank/DDBJ databases">
        <title>Genome of Polynucleobacter sp. MWH-Feld-100.</title>
        <authorList>
            <person name="Hahn M.W."/>
        </authorList>
    </citation>
    <scope>NUCLEOTIDE SEQUENCE [LARGE SCALE GENOMIC DNA]</scope>
    <source>
        <strain evidence="2 3">MWH-Feld-100</strain>
    </source>
</reference>
<dbReference type="InterPro" id="IPR029069">
    <property type="entry name" value="HotDog_dom_sf"/>
</dbReference>
<gene>
    <name evidence="2" type="ORF">CBI31_03310</name>
</gene>
<feature type="domain" description="FAS1-like dehydratase" evidence="1">
    <location>
        <begin position="21"/>
        <end position="148"/>
    </location>
</feature>
<dbReference type="Pfam" id="PF13452">
    <property type="entry name" value="FAS1_DH_region"/>
    <property type="match status" value="1"/>
</dbReference>
<sequence>MEAMRIEAQTITHLQEWLGKTESVSDTITAAPVRALSATLDRLDPEPNKGAFLPELWHWLYFLPHARQSEIGADGHPQRGGFLPPVPLPRRMWAGSRIQWLAPLSVGDDIERVSKIESVTHKSGRTGDLIFVLVKHQISNQYGLAIIEEHDIVYRDAPGPDDKPVAPTPAPTDAKWTKIITPDDVLLFRYSALTFNGHRIHYDRQYVTEVEGYPGLIVHGPLIATLLVDLVRQSIPGCKLKSFEFRAIRPTFDINIFKVSAKPDLEKDPSGKTITIWAQDHEGWLTMQATAVLA</sequence>
<dbReference type="InterPro" id="IPR039569">
    <property type="entry name" value="FAS1-like_DH_region"/>
</dbReference>
<evidence type="ECO:0000313" key="3">
    <source>
        <dbReference type="Proteomes" id="UP000197528"/>
    </source>
</evidence>
<dbReference type="InterPro" id="IPR052741">
    <property type="entry name" value="Mitochondrial_HTD2"/>
</dbReference>
<dbReference type="EMBL" id="NGUP01000002">
    <property type="protein sequence ID" value="OWS70477.1"/>
    <property type="molecule type" value="Genomic_DNA"/>
</dbReference>
<comment type="caution">
    <text evidence="2">The sequence shown here is derived from an EMBL/GenBank/DDBJ whole genome shotgun (WGS) entry which is preliminary data.</text>
</comment>
<dbReference type="AlphaFoldDB" id="A0A254Q6E3"/>
<proteinExistence type="predicted"/>
<name>A0A254Q6E3_9BURK</name>
<dbReference type="PANTHER" id="PTHR28152:SF1">
    <property type="entry name" value="HYDROXYACYL-THIOESTER DEHYDRATASE TYPE 2, MITOCHONDRIAL"/>
    <property type="match status" value="1"/>
</dbReference>
<evidence type="ECO:0000259" key="1">
    <source>
        <dbReference type="Pfam" id="PF13452"/>
    </source>
</evidence>